<keyword evidence="5" id="KW-0175">Coiled coil</keyword>
<feature type="coiled-coil region" evidence="5">
    <location>
        <begin position="195"/>
        <end position="229"/>
    </location>
</feature>
<dbReference type="AlphaFoldDB" id="A0AAC9KG74"/>
<gene>
    <name evidence="8" type="ORF">GbCGDNIH9_2422</name>
</gene>
<feature type="compositionally biased region" description="Polar residues" evidence="6">
    <location>
        <begin position="1"/>
        <end position="17"/>
    </location>
</feature>
<keyword evidence="3 7" id="KW-1133">Transmembrane helix</keyword>
<name>A0AAC9KG74_9PROT</name>
<dbReference type="Pfam" id="PF09731">
    <property type="entry name" value="Mitofilin"/>
    <property type="match status" value="1"/>
</dbReference>
<organism evidence="8 9">
    <name type="scientific">Granulibacter bethesdensis</name>
    <dbReference type="NCBI Taxonomy" id="364410"/>
    <lineage>
        <taxon>Bacteria</taxon>
        <taxon>Pseudomonadati</taxon>
        <taxon>Pseudomonadota</taxon>
        <taxon>Alphaproteobacteria</taxon>
        <taxon>Acetobacterales</taxon>
        <taxon>Acetobacteraceae</taxon>
        <taxon>Granulibacter</taxon>
    </lineage>
</organism>
<dbReference type="InterPro" id="IPR019133">
    <property type="entry name" value="MIC60"/>
</dbReference>
<sequence>MEGYTCRSTAYSGQSSGPPAMSEPDKTGPQIDGHADKVTGVKEQSSASPSSSSTRASEKNARQSILPHVVLVLAVGALALGGVSLYLSTQSQPTDPVLQARLEALEENETRHQNPDRPAIKKMQDQLEDLETTLHRQIQSLANAVRVHTGRLDTLQNRPAVQDEKTVGLVEALSKRVDEVTAEQKRFRDLFDSERDRMQAALHGLESRLTKLDAEQQGAVQALQQARERLNEIAGEAGKVTALADRAGRLARLQAASSALSRGEKLGDIPDAPPALTRFAQEAPPTVAALTLSFETVAQHALEASRPDVSHASFWETVKQKAETLVTVRRGDQVLVGDPAAGVIARARKALDAGDLAGAVRTLDALTGPAAQAVSGWKAQAQALLDAQAALSDMAAHA</sequence>
<dbReference type="EMBL" id="CP018191">
    <property type="protein sequence ID" value="APH55755.1"/>
    <property type="molecule type" value="Genomic_DNA"/>
</dbReference>
<protein>
    <submittedName>
        <fullName evidence="8">Uncharacterized protein</fullName>
    </submittedName>
</protein>
<feature type="region of interest" description="Disordered" evidence="6">
    <location>
        <begin position="1"/>
        <end position="59"/>
    </location>
</feature>
<evidence type="ECO:0000256" key="4">
    <source>
        <dbReference type="ARBA" id="ARBA00023136"/>
    </source>
</evidence>
<feature type="compositionally biased region" description="Low complexity" evidence="6">
    <location>
        <begin position="45"/>
        <end position="55"/>
    </location>
</feature>
<accession>A0AAC9KG74</accession>
<evidence type="ECO:0000313" key="9">
    <source>
        <dbReference type="Proteomes" id="UP000182373"/>
    </source>
</evidence>
<feature type="transmembrane region" description="Helical" evidence="7">
    <location>
        <begin position="65"/>
        <end position="87"/>
    </location>
</feature>
<keyword evidence="2 7" id="KW-0812">Transmembrane</keyword>
<evidence type="ECO:0000256" key="5">
    <source>
        <dbReference type="SAM" id="Coils"/>
    </source>
</evidence>
<comment type="subcellular location">
    <subcellularLocation>
        <location evidence="1">Membrane</location>
    </subcellularLocation>
</comment>
<evidence type="ECO:0000256" key="3">
    <source>
        <dbReference type="ARBA" id="ARBA00022989"/>
    </source>
</evidence>
<evidence type="ECO:0000256" key="2">
    <source>
        <dbReference type="ARBA" id="ARBA00022692"/>
    </source>
</evidence>
<evidence type="ECO:0000256" key="1">
    <source>
        <dbReference type="ARBA" id="ARBA00004370"/>
    </source>
</evidence>
<dbReference type="Proteomes" id="UP000182373">
    <property type="component" value="Chromosome"/>
</dbReference>
<evidence type="ECO:0000256" key="7">
    <source>
        <dbReference type="SAM" id="Phobius"/>
    </source>
</evidence>
<keyword evidence="4 7" id="KW-0472">Membrane</keyword>
<dbReference type="GO" id="GO:0016020">
    <property type="term" value="C:membrane"/>
    <property type="evidence" value="ECO:0007669"/>
    <property type="project" value="UniProtKB-SubCell"/>
</dbReference>
<evidence type="ECO:0000256" key="6">
    <source>
        <dbReference type="SAM" id="MobiDB-lite"/>
    </source>
</evidence>
<reference evidence="9" key="1">
    <citation type="submission" date="2016-11" db="EMBL/GenBank/DDBJ databases">
        <title>Comparative genomic and phenotypic analysis of Granulibacter bethesdensis clinical isolates from patients with chronic granulomatous disease.</title>
        <authorList>
            <person name="Zarember K.A."/>
            <person name="Porcella S.F."/>
            <person name="Chu J."/>
            <person name="Ding L."/>
            <person name="Dahlstrom E."/>
            <person name="Barbian K."/>
            <person name="Martens C."/>
            <person name="Sykora L."/>
            <person name="Kramer S."/>
            <person name="Pettinato A.M."/>
            <person name="Hong H."/>
            <person name="Wald G."/>
            <person name="Berg L.J."/>
            <person name="Rogge L.S."/>
            <person name="Greenberg D.E."/>
            <person name="Falcone E.L."/>
            <person name="Neves J.F."/>
            <person name="Simoes M.J."/>
            <person name="Casal M."/>
            <person name="Rodriguez-Lopez F.C."/>
            <person name="Zelazny A."/>
            <person name="Gallin J.I."/>
            <person name="Holland S.M."/>
        </authorList>
    </citation>
    <scope>NUCLEOTIDE SEQUENCE [LARGE SCALE GENOMIC DNA]</scope>
    <source>
        <strain evidence="9">NIH9.1</strain>
    </source>
</reference>
<evidence type="ECO:0000313" key="8">
    <source>
        <dbReference type="EMBL" id="APH55755.1"/>
    </source>
</evidence>
<proteinExistence type="predicted"/>